<accession>A0A0D8XCU5</accession>
<keyword evidence="1" id="KW-1133">Transmembrane helix</keyword>
<dbReference type="Proteomes" id="UP000053766">
    <property type="component" value="Unassembled WGS sequence"/>
</dbReference>
<dbReference type="AlphaFoldDB" id="A0A0D8XCU5"/>
<evidence type="ECO:0000313" key="2">
    <source>
        <dbReference type="EMBL" id="KJH40241.1"/>
    </source>
</evidence>
<name>A0A0D8XCU5_DICVI</name>
<feature type="transmembrane region" description="Helical" evidence="1">
    <location>
        <begin position="47"/>
        <end position="73"/>
    </location>
</feature>
<protein>
    <submittedName>
        <fullName evidence="2">Uncharacterized protein</fullName>
    </submittedName>
</protein>
<feature type="transmembrane region" description="Helical" evidence="1">
    <location>
        <begin position="80"/>
        <end position="102"/>
    </location>
</feature>
<proteinExistence type="predicted"/>
<reference evidence="2 3" key="1">
    <citation type="submission" date="2013-11" db="EMBL/GenBank/DDBJ databases">
        <title>Draft genome of the bovine lungworm Dictyocaulus viviparus.</title>
        <authorList>
            <person name="Mitreva M."/>
        </authorList>
    </citation>
    <scope>NUCLEOTIDE SEQUENCE [LARGE SCALE GENOMIC DNA]</scope>
    <source>
        <strain evidence="2 3">HannoverDv2000</strain>
    </source>
</reference>
<gene>
    <name evidence="2" type="ORF">DICVIV_13818</name>
</gene>
<sequence length="106" mass="12567">MYISLCVALLRLTCMIAILYLLLIIRYKHFWYVVNMITLKSNFIYKMTYQGLTLFIMLIFFNILVELILMLSFQVQRSSLIAFTYALNFVLVILLIAMFPFIGKIF</sequence>
<evidence type="ECO:0000256" key="1">
    <source>
        <dbReference type="SAM" id="Phobius"/>
    </source>
</evidence>
<keyword evidence="1" id="KW-0812">Transmembrane</keyword>
<dbReference type="EMBL" id="KN717468">
    <property type="protein sequence ID" value="KJH40241.1"/>
    <property type="molecule type" value="Genomic_DNA"/>
</dbReference>
<dbReference type="OrthoDB" id="5872832at2759"/>
<feature type="transmembrane region" description="Helical" evidence="1">
    <location>
        <begin position="7"/>
        <end position="27"/>
    </location>
</feature>
<keyword evidence="3" id="KW-1185">Reference proteome</keyword>
<evidence type="ECO:0000313" key="3">
    <source>
        <dbReference type="Proteomes" id="UP000053766"/>
    </source>
</evidence>
<keyword evidence="1" id="KW-0472">Membrane</keyword>
<reference evidence="3" key="2">
    <citation type="journal article" date="2016" name="Sci. Rep.">
        <title>Dictyocaulus viviparus genome, variome and transcriptome elucidate lungworm biology and support future intervention.</title>
        <authorList>
            <person name="McNulty S.N."/>
            <person name="Strube C."/>
            <person name="Rosa B.A."/>
            <person name="Martin J.C."/>
            <person name="Tyagi R."/>
            <person name="Choi Y.J."/>
            <person name="Wang Q."/>
            <person name="Hallsworth Pepin K."/>
            <person name="Zhang X."/>
            <person name="Ozersky P."/>
            <person name="Wilson R.K."/>
            <person name="Sternberg P.W."/>
            <person name="Gasser R.B."/>
            <person name="Mitreva M."/>
        </authorList>
    </citation>
    <scope>NUCLEOTIDE SEQUENCE [LARGE SCALE GENOMIC DNA]</scope>
    <source>
        <strain evidence="3">HannoverDv2000</strain>
    </source>
</reference>
<organism evidence="2 3">
    <name type="scientific">Dictyocaulus viviparus</name>
    <name type="common">Bovine lungworm</name>
    <dbReference type="NCBI Taxonomy" id="29172"/>
    <lineage>
        <taxon>Eukaryota</taxon>
        <taxon>Metazoa</taxon>
        <taxon>Ecdysozoa</taxon>
        <taxon>Nematoda</taxon>
        <taxon>Chromadorea</taxon>
        <taxon>Rhabditida</taxon>
        <taxon>Rhabditina</taxon>
        <taxon>Rhabditomorpha</taxon>
        <taxon>Strongyloidea</taxon>
        <taxon>Metastrongylidae</taxon>
        <taxon>Dictyocaulus</taxon>
    </lineage>
</organism>